<keyword evidence="5 7" id="KW-0472">Membrane</keyword>
<dbReference type="PANTHER" id="PTHR30572:SF4">
    <property type="entry name" value="ABC TRANSPORTER PERMEASE YTRF"/>
    <property type="match status" value="1"/>
</dbReference>
<comment type="subcellular location">
    <subcellularLocation>
        <location evidence="1">Cell membrane</location>
        <topology evidence="1">Multi-pass membrane protein</topology>
    </subcellularLocation>
</comment>
<comment type="caution">
    <text evidence="10">The sequence shown here is derived from an EMBL/GenBank/DDBJ whole genome shotgun (WGS) entry which is preliminary data.</text>
</comment>
<dbReference type="Pfam" id="PF02687">
    <property type="entry name" value="FtsX"/>
    <property type="match status" value="1"/>
</dbReference>
<evidence type="ECO:0000256" key="3">
    <source>
        <dbReference type="ARBA" id="ARBA00022692"/>
    </source>
</evidence>
<dbReference type="RefSeq" id="WP_275109859.1">
    <property type="nucleotide sequence ID" value="NZ_JAKJSC010000001.1"/>
</dbReference>
<evidence type="ECO:0000256" key="4">
    <source>
        <dbReference type="ARBA" id="ARBA00022989"/>
    </source>
</evidence>
<organism evidence="10 11">
    <name type="scientific">Paralabilibaculum antarcticum</name>
    <dbReference type="NCBI Taxonomy" id="2912572"/>
    <lineage>
        <taxon>Bacteria</taxon>
        <taxon>Pseudomonadati</taxon>
        <taxon>Bacteroidota</taxon>
        <taxon>Bacteroidia</taxon>
        <taxon>Marinilabiliales</taxon>
        <taxon>Marinifilaceae</taxon>
        <taxon>Paralabilibaculum</taxon>
    </lineage>
</organism>
<dbReference type="InterPro" id="IPR025857">
    <property type="entry name" value="MacB_PCD"/>
</dbReference>
<keyword evidence="4 7" id="KW-1133">Transmembrane helix</keyword>
<evidence type="ECO:0000313" key="10">
    <source>
        <dbReference type="EMBL" id="MDE5418533.1"/>
    </source>
</evidence>
<dbReference type="InterPro" id="IPR003838">
    <property type="entry name" value="ABC3_permease_C"/>
</dbReference>
<feature type="transmembrane region" description="Helical" evidence="7">
    <location>
        <begin position="297"/>
        <end position="322"/>
    </location>
</feature>
<comment type="similarity">
    <text evidence="6">Belongs to the ABC-4 integral membrane protein family.</text>
</comment>
<feature type="transmembrane region" description="Helical" evidence="7">
    <location>
        <begin position="34"/>
        <end position="54"/>
    </location>
</feature>
<evidence type="ECO:0000256" key="6">
    <source>
        <dbReference type="ARBA" id="ARBA00038076"/>
    </source>
</evidence>
<evidence type="ECO:0000259" key="9">
    <source>
        <dbReference type="Pfam" id="PF12704"/>
    </source>
</evidence>
<dbReference type="EMBL" id="JAKJSC010000001">
    <property type="protein sequence ID" value="MDE5418533.1"/>
    <property type="molecule type" value="Genomic_DNA"/>
</dbReference>
<feature type="transmembrane region" description="Helical" evidence="7">
    <location>
        <begin position="342"/>
        <end position="368"/>
    </location>
</feature>
<feature type="domain" description="ABC3 transporter permease C-terminal" evidence="8">
    <location>
        <begin position="301"/>
        <end position="420"/>
    </location>
</feature>
<keyword evidence="3 7" id="KW-0812">Transmembrane</keyword>
<keyword evidence="11" id="KW-1185">Reference proteome</keyword>
<gene>
    <name evidence="10" type="ORF">L3049_10985</name>
</gene>
<sequence length="427" mass="47693">MNSILTKINNQIMFDLDKWQEITSALKKNKLRTALTGSGVMFGILILVTLLGIGRGFQNNIQSSLGNFATNSTVFWVQRTTKAYKGLPRNRFYQFTNEDLAAIKRSVPELKNIAPEINGWSGGATHNTFRNDKKGNFKIKGSSPEMNKVIPVEVLSGRFINENDLKEMRKVITIGPRVQELMFDEDEDPVGQYLKVNGIYLLVVGTIKPLSQNMGNRDDIIQMPYTTLQRLYNRGDKFYSFIATAKVGESVEELQNSIFSILARRHSIHPDDKQAIGNFNIAKLFQKIFGLFNSIGFLFWVIGFGVLITGIIGVSNIMHVVVKERTREIGVKRALGARPWEIISQIVTEAVFLTTFSGFWGLVIGVLIVEGAGKMAGDTNQMILNPYVDIKVAFIALGVLVVFGCFAGLLPAQKAMRIKPVDALRYE</sequence>
<dbReference type="Proteomes" id="UP001528920">
    <property type="component" value="Unassembled WGS sequence"/>
</dbReference>
<feature type="domain" description="MacB-like periplasmic core" evidence="9">
    <location>
        <begin position="33"/>
        <end position="258"/>
    </location>
</feature>
<evidence type="ECO:0000259" key="8">
    <source>
        <dbReference type="Pfam" id="PF02687"/>
    </source>
</evidence>
<protein>
    <submittedName>
        <fullName evidence="10">ABC transporter permease</fullName>
    </submittedName>
</protein>
<keyword evidence="2" id="KW-1003">Cell membrane</keyword>
<evidence type="ECO:0000256" key="1">
    <source>
        <dbReference type="ARBA" id="ARBA00004651"/>
    </source>
</evidence>
<dbReference type="PANTHER" id="PTHR30572">
    <property type="entry name" value="MEMBRANE COMPONENT OF TRANSPORTER-RELATED"/>
    <property type="match status" value="1"/>
</dbReference>
<feature type="transmembrane region" description="Helical" evidence="7">
    <location>
        <begin position="388"/>
        <end position="410"/>
    </location>
</feature>
<name>A0ABT5VSY2_9BACT</name>
<reference evidence="10 11" key="1">
    <citation type="submission" date="2022-01" db="EMBL/GenBank/DDBJ databases">
        <title>Labilibaculum sp. nov, a marine bacterium isolated from Antarctica.</title>
        <authorList>
            <person name="Dai W."/>
        </authorList>
    </citation>
    <scope>NUCLEOTIDE SEQUENCE [LARGE SCALE GENOMIC DNA]</scope>
    <source>
        <strain evidence="10 11">DW002</strain>
    </source>
</reference>
<evidence type="ECO:0000256" key="7">
    <source>
        <dbReference type="SAM" id="Phobius"/>
    </source>
</evidence>
<dbReference type="InterPro" id="IPR050250">
    <property type="entry name" value="Macrolide_Exporter_MacB"/>
</dbReference>
<evidence type="ECO:0000256" key="2">
    <source>
        <dbReference type="ARBA" id="ARBA00022475"/>
    </source>
</evidence>
<proteinExistence type="inferred from homology"/>
<evidence type="ECO:0000256" key="5">
    <source>
        <dbReference type="ARBA" id="ARBA00023136"/>
    </source>
</evidence>
<accession>A0ABT5VSY2</accession>
<evidence type="ECO:0000313" key="11">
    <source>
        <dbReference type="Proteomes" id="UP001528920"/>
    </source>
</evidence>
<dbReference type="Pfam" id="PF12704">
    <property type="entry name" value="MacB_PCD"/>
    <property type="match status" value="1"/>
</dbReference>